<dbReference type="InterPro" id="IPR043502">
    <property type="entry name" value="DNA/RNA_pol_sf"/>
</dbReference>
<proteinExistence type="inferred from homology"/>
<reference evidence="14" key="1">
    <citation type="submission" date="2020-04" db="EMBL/GenBank/DDBJ databases">
        <authorList>
            <person name="Chiriac C."/>
            <person name="Salcher M."/>
            <person name="Ghai R."/>
            <person name="Kavagutti S V."/>
        </authorList>
    </citation>
    <scope>NUCLEOTIDE SEQUENCE</scope>
</reference>
<dbReference type="GO" id="GO:0016787">
    <property type="term" value="F:hydrolase activity"/>
    <property type="evidence" value="ECO:0007669"/>
    <property type="project" value="UniProtKB-KW"/>
</dbReference>
<dbReference type="InterPro" id="IPR006172">
    <property type="entry name" value="DNA-dir_DNA_pol_B"/>
</dbReference>
<evidence type="ECO:0000256" key="2">
    <source>
        <dbReference type="ARBA" id="ARBA00012417"/>
    </source>
</evidence>
<dbReference type="SUPFAM" id="SSF56672">
    <property type="entry name" value="DNA/RNA polymerases"/>
    <property type="match status" value="1"/>
</dbReference>
<dbReference type="InterPro" id="IPR050240">
    <property type="entry name" value="DNA_pol_type-B"/>
</dbReference>
<dbReference type="GO" id="GO:0039693">
    <property type="term" value="P:viral DNA genome replication"/>
    <property type="evidence" value="ECO:0007669"/>
    <property type="project" value="UniProtKB-KW"/>
</dbReference>
<dbReference type="PANTHER" id="PTHR10322:SF23">
    <property type="entry name" value="DNA POLYMERASE DELTA CATALYTIC SUBUNIT"/>
    <property type="match status" value="1"/>
</dbReference>
<evidence type="ECO:0000259" key="12">
    <source>
        <dbReference type="Pfam" id="PF00136"/>
    </source>
</evidence>
<dbReference type="Pfam" id="PF03104">
    <property type="entry name" value="DNA_pol_B_exo1"/>
    <property type="match status" value="1"/>
</dbReference>
<evidence type="ECO:0000256" key="11">
    <source>
        <dbReference type="ARBA" id="ARBA00049244"/>
    </source>
</evidence>
<dbReference type="GO" id="GO:0004518">
    <property type="term" value="F:nuclease activity"/>
    <property type="evidence" value="ECO:0007669"/>
    <property type="project" value="UniProtKB-KW"/>
</dbReference>
<dbReference type="EMBL" id="LR796697">
    <property type="protein sequence ID" value="CAB4159928.1"/>
    <property type="molecule type" value="Genomic_DNA"/>
</dbReference>
<keyword evidence="9" id="KW-1194">Viral DNA replication</keyword>
<keyword evidence="10" id="KW-0238">DNA-binding</keyword>
<organism evidence="14">
    <name type="scientific">uncultured Caudovirales phage</name>
    <dbReference type="NCBI Taxonomy" id="2100421"/>
    <lineage>
        <taxon>Viruses</taxon>
        <taxon>Duplodnaviria</taxon>
        <taxon>Heunggongvirae</taxon>
        <taxon>Uroviricota</taxon>
        <taxon>Caudoviricetes</taxon>
        <taxon>Peduoviridae</taxon>
        <taxon>Maltschvirus</taxon>
        <taxon>Maltschvirus maltsch</taxon>
    </lineage>
</organism>
<feature type="domain" description="DNA-directed DNA polymerase family B multifunctional" evidence="12">
    <location>
        <begin position="329"/>
        <end position="771"/>
    </location>
</feature>
<dbReference type="InterPro" id="IPR006134">
    <property type="entry name" value="DNA-dir_DNA_pol_B_multi_dom"/>
</dbReference>
<evidence type="ECO:0000256" key="8">
    <source>
        <dbReference type="ARBA" id="ARBA00022932"/>
    </source>
</evidence>
<feature type="domain" description="DNA-directed DNA polymerase family B exonuclease" evidence="13">
    <location>
        <begin position="93"/>
        <end position="249"/>
    </location>
</feature>
<keyword evidence="8" id="KW-0239">DNA-directed DNA polymerase</keyword>
<dbReference type="GO" id="GO:0006261">
    <property type="term" value="P:DNA-templated DNA replication"/>
    <property type="evidence" value="ECO:0007669"/>
    <property type="project" value="TreeGrafter"/>
</dbReference>
<evidence type="ECO:0000256" key="10">
    <source>
        <dbReference type="ARBA" id="ARBA00023125"/>
    </source>
</evidence>
<dbReference type="Gene3D" id="3.30.420.10">
    <property type="entry name" value="Ribonuclease H-like superfamily/Ribonuclease H"/>
    <property type="match status" value="1"/>
</dbReference>
<evidence type="ECO:0000256" key="6">
    <source>
        <dbReference type="ARBA" id="ARBA00022722"/>
    </source>
</evidence>
<gene>
    <name evidence="14" type="ORF">UFOVP723_14</name>
</gene>
<comment type="similarity">
    <text evidence="1">Belongs to the DNA polymerase type-B family.</text>
</comment>
<dbReference type="Gene3D" id="3.40.1820.10">
    <property type="entry name" value="DnaQ-like 3'-5' exonuclease"/>
    <property type="match status" value="1"/>
</dbReference>
<keyword evidence="6" id="KW-0540">Nuclease</keyword>
<evidence type="ECO:0000256" key="4">
    <source>
        <dbReference type="ARBA" id="ARBA00022695"/>
    </source>
</evidence>
<dbReference type="GO" id="GO:0003677">
    <property type="term" value="F:DNA binding"/>
    <property type="evidence" value="ECO:0007669"/>
    <property type="project" value="UniProtKB-KW"/>
</dbReference>
<evidence type="ECO:0000256" key="3">
    <source>
        <dbReference type="ARBA" id="ARBA00022679"/>
    </source>
</evidence>
<accession>A0A6J5NS72</accession>
<dbReference type="PANTHER" id="PTHR10322">
    <property type="entry name" value="DNA POLYMERASE CATALYTIC SUBUNIT"/>
    <property type="match status" value="1"/>
</dbReference>
<evidence type="ECO:0000259" key="13">
    <source>
        <dbReference type="Pfam" id="PF03104"/>
    </source>
</evidence>
<dbReference type="SMART" id="SM00486">
    <property type="entry name" value="POLBc"/>
    <property type="match status" value="1"/>
</dbReference>
<keyword evidence="4" id="KW-0548">Nucleotidyltransferase</keyword>
<dbReference type="Gene3D" id="1.20.1280.300">
    <property type="match status" value="1"/>
</dbReference>
<dbReference type="GO" id="GO:0003887">
    <property type="term" value="F:DNA-directed DNA polymerase activity"/>
    <property type="evidence" value="ECO:0007669"/>
    <property type="project" value="UniProtKB-KW"/>
</dbReference>
<dbReference type="EC" id="2.7.7.7" evidence="2"/>
<sequence>MYQGIGYDKKNNIIHIWDDELGHQKFPFKPYAYLPDSNGDHVSLDGTRLKRVEGNHKDNPTAYESDINEEMRTLIDLYYESDLASKGHRDFFFDIETERDEDGYSTPEEARARITSIAYYDKAGQDRRVFVLDEERRLTKSGFEGDGYVVEIFDSEAGMLTRFINAFAEIQPTVISGWNTDNYDIPYLINRIKKILGAQAIKKLSPAGIVEWSRSRERYKIFGVSSLDYLTLYKKFTYTELPNYRLDTVAKFELGRGKVEYDGDLNHLFATDINKFVEYNMVDVNLVYDLDDKLQLIPLARTICHKGHVPYEDVYYASKYLDGAAIVDLKRNGLVAPNKRFRFIEEETEADALAGAYVMPPVPGLYKWIYDLDLTSLYPSIIMSLNISPETKIGVIRNWDEECLLKPDAIQVAFADGTFVQDIKTWLQDNAYTVASNGAVYRTDIKGFLPAILEKWFDERVEFKDKRDEYEVGSENYKFYDAMQLTQKVLLNSFYGVLGLKTFRFHDLDNAGAITATGQSVIKFSAKVINNHYAKETGKDHFINATGMKAEFAFYTDTDSTFCSSLPLIQARYPNFDETDEQFMIDRTNEIASEVQKKVNAMYDRYAVVFHNTETHRWQIKQEYIAKSGLWIAKKRYAQWVIFKEGKPTDKLDIKGLDVVRSSFPEDFKKIMKETLWHILKERNKTDTSDMIHKFKSGLKNSEVLNVMKNSGVKEISKYTKKRKPFTGYLSGTPAHVKAAINYNDLLSMHGIRDVTLIQNGEKVKWAYLADNPFGFDTMALRGYQDPPQIIEFVAQYIDRNKIFQRELQNKLDDFYAAMNWGKFPENNNANKFFSFGK</sequence>
<protein>
    <recommendedName>
        <fullName evidence="2">DNA-directed DNA polymerase</fullName>
        <ecNumber evidence="2">2.7.7.7</ecNumber>
    </recommendedName>
</protein>
<comment type="catalytic activity">
    <reaction evidence="11">
        <text>DNA(n) + a 2'-deoxyribonucleoside 5'-triphosphate = DNA(n+1) + diphosphate</text>
        <dbReference type="Rhea" id="RHEA:22508"/>
        <dbReference type="Rhea" id="RHEA-COMP:17339"/>
        <dbReference type="Rhea" id="RHEA-COMP:17340"/>
        <dbReference type="ChEBI" id="CHEBI:33019"/>
        <dbReference type="ChEBI" id="CHEBI:61560"/>
        <dbReference type="ChEBI" id="CHEBI:173112"/>
        <dbReference type="EC" id="2.7.7.7"/>
    </reaction>
</comment>
<dbReference type="Gene3D" id="3.90.1600.10">
    <property type="entry name" value="Palm domain of DNA polymerase"/>
    <property type="match status" value="1"/>
</dbReference>
<dbReference type="Pfam" id="PF00136">
    <property type="entry name" value="DNA_pol_B"/>
    <property type="match status" value="1"/>
</dbReference>
<dbReference type="InterPro" id="IPR012337">
    <property type="entry name" value="RNaseH-like_sf"/>
</dbReference>
<dbReference type="GO" id="GO:0000166">
    <property type="term" value="F:nucleotide binding"/>
    <property type="evidence" value="ECO:0007669"/>
    <property type="project" value="InterPro"/>
</dbReference>
<evidence type="ECO:0000256" key="1">
    <source>
        <dbReference type="ARBA" id="ARBA00005755"/>
    </source>
</evidence>
<evidence type="ECO:0000256" key="5">
    <source>
        <dbReference type="ARBA" id="ARBA00022705"/>
    </source>
</evidence>
<keyword evidence="7" id="KW-0378">Hydrolase</keyword>
<evidence type="ECO:0000313" key="14">
    <source>
        <dbReference type="EMBL" id="CAB4159928.1"/>
    </source>
</evidence>
<keyword evidence="3" id="KW-0808">Transferase</keyword>
<dbReference type="SUPFAM" id="SSF53098">
    <property type="entry name" value="Ribonuclease H-like"/>
    <property type="match status" value="1"/>
</dbReference>
<evidence type="ECO:0000256" key="7">
    <source>
        <dbReference type="ARBA" id="ARBA00022801"/>
    </source>
</evidence>
<dbReference type="InterPro" id="IPR036397">
    <property type="entry name" value="RNaseH_sf"/>
</dbReference>
<dbReference type="InterPro" id="IPR023211">
    <property type="entry name" value="DNA_pol_palm_dom_sf"/>
</dbReference>
<name>A0A6J5NS72_9CAUD</name>
<evidence type="ECO:0000256" key="9">
    <source>
        <dbReference type="ARBA" id="ARBA00023109"/>
    </source>
</evidence>
<dbReference type="InterPro" id="IPR006133">
    <property type="entry name" value="DNA-dir_DNA_pol_B_exonuc"/>
</dbReference>
<dbReference type="PRINTS" id="PR00106">
    <property type="entry name" value="DNAPOLB"/>
</dbReference>
<keyword evidence="5" id="KW-0235">DNA replication</keyword>